<evidence type="ECO:0000256" key="2">
    <source>
        <dbReference type="ARBA" id="ARBA00022475"/>
    </source>
</evidence>
<feature type="transmembrane region" description="Helical" evidence="6">
    <location>
        <begin position="29"/>
        <end position="46"/>
    </location>
</feature>
<dbReference type="Pfam" id="PF00753">
    <property type="entry name" value="Lactamase_B"/>
    <property type="match status" value="1"/>
</dbReference>
<dbReference type="CDD" id="cd07731">
    <property type="entry name" value="ComA-like_MBL-fold"/>
    <property type="match status" value="1"/>
</dbReference>
<feature type="transmembrane region" description="Helical" evidence="6">
    <location>
        <begin position="280"/>
        <end position="302"/>
    </location>
</feature>
<sequence>MVKHTTIWMTCFCIASLSAVIWPVLPHPLLLTVCWLLLVGCHVLLRQSKWYRYFVPVRQRNSLLPEYLLWAMIAFNGFLTGCIWGASLGYWYISWQQPTEKFQQDVILPVAVEQVRPAHSTTQCILTVALITHSQHYPHTAALDTKLIAGWHNFWLTPKARLYWYAAQPCPTPGQRLLVRARLRPLTFLRNPGGPDSGRQYIAQRIVATGYVKSLLQQLPASAASLHQRISQAIRQLAMPNQRWTLALLTGDRSQLTDTDWQSLQHTGTAHLFSISGMHLALIAGWAILIASYCILPLVSLFTRGRAQPPLRGALIFITWLICVAYTALANWQLPVCRALLLLTVAGLCYLRAAFIRHTDMALIMLCVCCVVFPFAVYGSGLYLSIGAVMVIWLVHWRIRPNLTSLMARWRWFMLLQAWLTVCLLPLTLGFFDTFSATAPLINLLVIPIIGLLLPLGMGALLVLVLSNGAWSQPLRVFDQTLGGLTTGLQNVASALPLATVSLSWLSLVALFVAILLLLAPAFSTKRWCIGILLMPVLSQFLPFNPRYWYLHVLDVGQGTALVFSQGARAILVDTGPAYPGAASAFERHIQPALRTLNLTSLDAVYISHGDNDHAGGVPQALAYASAGQALSSVAGCQQGYHVQWQQLTLTALWPQAANNIDDNNHSCVLLVGDGINHVLAPGDIEKQGEYGMLYHSAIRPVDVLIAPHHGSASSSGALFVERFKPDYVVFTTARFNRWGFPAPSVTKRYAQVGSQQLNTAVGGYTRFRFSEDDAVSVLSYQQQHPRWYYRPLQ</sequence>
<protein>
    <submittedName>
        <fullName evidence="10">DNA internalization-related competence protein ComEC/Rec2</fullName>
    </submittedName>
</protein>
<dbReference type="Pfam" id="PF03772">
    <property type="entry name" value="Competence"/>
    <property type="match status" value="1"/>
</dbReference>
<dbReference type="Proteomes" id="UP000262073">
    <property type="component" value="Chromosome"/>
</dbReference>
<feature type="domain" description="ComEC/Rec2-related protein" evidence="8">
    <location>
        <begin position="248"/>
        <end position="524"/>
    </location>
</feature>
<evidence type="ECO:0000256" key="4">
    <source>
        <dbReference type="ARBA" id="ARBA00022989"/>
    </source>
</evidence>
<feature type="transmembrane region" description="Helical" evidence="6">
    <location>
        <begin position="7"/>
        <end position="23"/>
    </location>
</feature>
<feature type="domain" description="Metallo-beta-lactamase" evidence="7">
    <location>
        <begin position="555"/>
        <end position="731"/>
    </location>
</feature>
<comment type="subcellular location">
    <subcellularLocation>
        <location evidence="1">Cell membrane</location>
        <topology evidence="1">Multi-pass membrane protein</topology>
    </subcellularLocation>
</comment>
<dbReference type="InterPro" id="IPR052159">
    <property type="entry name" value="Competence_DNA_uptake"/>
</dbReference>
<keyword evidence="11" id="KW-1185">Reference proteome</keyword>
<dbReference type="GO" id="GO:0030420">
    <property type="term" value="P:establishment of competence for transformation"/>
    <property type="evidence" value="ECO:0007669"/>
    <property type="project" value="InterPro"/>
</dbReference>
<dbReference type="KEGG" id="salm:D0Y50_08850"/>
<dbReference type="Gene3D" id="3.60.15.10">
    <property type="entry name" value="Ribonuclease Z/Hydroxyacylglutathione hydrolase-like"/>
    <property type="match status" value="2"/>
</dbReference>
<dbReference type="InterPro" id="IPR004477">
    <property type="entry name" value="ComEC_N"/>
</dbReference>
<dbReference type="EMBL" id="CP031769">
    <property type="protein sequence ID" value="AXR06464.1"/>
    <property type="molecule type" value="Genomic_DNA"/>
</dbReference>
<keyword evidence="5 6" id="KW-0472">Membrane</keyword>
<evidence type="ECO:0000259" key="7">
    <source>
        <dbReference type="Pfam" id="PF00753"/>
    </source>
</evidence>
<feature type="domain" description="DUF4131" evidence="9">
    <location>
        <begin position="28"/>
        <end position="214"/>
    </location>
</feature>
<evidence type="ECO:0000313" key="10">
    <source>
        <dbReference type="EMBL" id="AXR06464.1"/>
    </source>
</evidence>
<feature type="transmembrane region" description="Helical" evidence="6">
    <location>
        <begin position="338"/>
        <end position="355"/>
    </location>
</feature>
<feature type="transmembrane region" description="Helical" evidence="6">
    <location>
        <begin position="362"/>
        <end position="395"/>
    </location>
</feature>
<feature type="transmembrane region" description="Helical" evidence="6">
    <location>
        <begin position="410"/>
        <end position="432"/>
    </location>
</feature>
<evidence type="ECO:0000256" key="5">
    <source>
        <dbReference type="ARBA" id="ARBA00023136"/>
    </source>
</evidence>
<dbReference type="PANTHER" id="PTHR30619">
    <property type="entry name" value="DNA INTERNALIZATION/COMPETENCE PROTEIN COMEC/REC2"/>
    <property type="match status" value="1"/>
</dbReference>
<keyword evidence="2" id="KW-1003">Cell membrane</keyword>
<dbReference type="Pfam" id="PF13567">
    <property type="entry name" value="DUF4131"/>
    <property type="match status" value="1"/>
</dbReference>
<dbReference type="PANTHER" id="PTHR30619:SF1">
    <property type="entry name" value="RECOMBINATION PROTEIN 2"/>
    <property type="match status" value="1"/>
</dbReference>
<gene>
    <name evidence="10" type="ORF">D0Y50_08850</name>
</gene>
<keyword evidence="3 6" id="KW-0812">Transmembrane</keyword>
<evidence type="ECO:0000259" key="9">
    <source>
        <dbReference type="Pfam" id="PF13567"/>
    </source>
</evidence>
<evidence type="ECO:0000313" key="11">
    <source>
        <dbReference type="Proteomes" id="UP000262073"/>
    </source>
</evidence>
<accession>A0A346NLQ7</accession>
<dbReference type="InterPro" id="IPR025405">
    <property type="entry name" value="DUF4131"/>
</dbReference>
<dbReference type="AlphaFoldDB" id="A0A346NLQ7"/>
<dbReference type="NCBIfam" id="TIGR00361">
    <property type="entry name" value="ComEC_Rec2"/>
    <property type="match status" value="1"/>
</dbReference>
<keyword evidence="4 6" id="KW-1133">Transmembrane helix</keyword>
<reference evidence="10 11" key="1">
    <citation type="submission" date="2018-08" db="EMBL/GenBank/DDBJ databases">
        <title>Salinimonas sediminis sp. nov., a piezophilic bacterium isolated from a deep-sea sediment sample from the New Britain Trench.</title>
        <authorList>
            <person name="Cao J."/>
        </authorList>
    </citation>
    <scope>NUCLEOTIDE SEQUENCE [LARGE SCALE GENOMIC DNA]</scope>
    <source>
        <strain evidence="10 11">N102</strain>
    </source>
</reference>
<dbReference type="InterPro" id="IPR001279">
    <property type="entry name" value="Metallo-B-lactamas"/>
</dbReference>
<feature type="transmembrane region" description="Helical" evidence="6">
    <location>
        <begin position="444"/>
        <end position="466"/>
    </location>
</feature>
<dbReference type="NCBIfam" id="TIGR00360">
    <property type="entry name" value="ComEC_N-term"/>
    <property type="match status" value="1"/>
</dbReference>
<evidence type="ECO:0000259" key="8">
    <source>
        <dbReference type="Pfam" id="PF03772"/>
    </source>
</evidence>
<feature type="transmembrane region" description="Helical" evidence="6">
    <location>
        <begin position="314"/>
        <end position="332"/>
    </location>
</feature>
<evidence type="ECO:0000256" key="3">
    <source>
        <dbReference type="ARBA" id="ARBA00022692"/>
    </source>
</evidence>
<dbReference type="InterPro" id="IPR036866">
    <property type="entry name" value="RibonucZ/Hydroxyglut_hydro"/>
</dbReference>
<feature type="transmembrane region" description="Helical" evidence="6">
    <location>
        <begin position="503"/>
        <end position="523"/>
    </location>
</feature>
<proteinExistence type="predicted"/>
<feature type="transmembrane region" description="Helical" evidence="6">
    <location>
        <begin position="67"/>
        <end position="93"/>
    </location>
</feature>
<dbReference type="GO" id="GO:0005886">
    <property type="term" value="C:plasma membrane"/>
    <property type="evidence" value="ECO:0007669"/>
    <property type="project" value="UniProtKB-SubCell"/>
</dbReference>
<name>A0A346NLQ7_9ALTE</name>
<evidence type="ECO:0000256" key="6">
    <source>
        <dbReference type="SAM" id="Phobius"/>
    </source>
</evidence>
<dbReference type="OrthoDB" id="9761531at2"/>
<dbReference type="InterPro" id="IPR004797">
    <property type="entry name" value="Competence_ComEC/Rec2"/>
</dbReference>
<dbReference type="SUPFAM" id="SSF56281">
    <property type="entry name" value="Metallo-hydrolase/oxidoreductase"/>
    <property type="match status" value="1"/>
</dbReference>
<dbReference type="InterPro" id="IPR035681">
    <property type="entry name" value="ComA-like_MBL"/>
</dbReference>
<evidence type="ECO:0000256" key="1">
    <source>
        <dbReference type="ARBA" id="ARBA00004651"/>
    </source>
</evidence>
<organism evidence="10 11">
    <name type="scientific">Salinimonas sediminis</name>
    <dbReference type="NCBI Taxonomy" id="2303538"/>
    <lineage>
        <taxon>Bacteria</taxon>
        <taxon>Pseudomonadati</taxon>
        <taxon>Pseudomonadota</taxon>
        <taxon>Gammaproteobacteria</taxon>
        <taxon>Alteromonadales</taxon>
        <taxon>Alteromonadaceae</taxon>
        <taxon>Alteromonas/Salinimonas group</taxon>
        <taxon>Salinimonas</taxon>
    </lineage>
</organism>